<dbReference type="EMBL" id="JH815846">
    <property type="protein sequence ID" value="EKC18668.1"/>
    <property type="molecule type" value="Genomic_DNA"/>
</dbReference>
<dbReference type="AlphaFoldDB" id="K1PB63"/>
<gene>
    <name evidence="1" type="ORF">CGI_10011592</name>
</gene>
<proteinExistence type="predicted"/>
<dbReference type="HOGENOM" id="CLU_1580035_0_0_1"/>
<reference evidence="1" key="1">
    <citation type="journal article" date="2012" name="Nature">
        <title>The oyster genome reveals stress adaptation and complexity of shell formation.</title>
        <authorList>
            <person name="Zhang G."/>
            <person name="Fang X."/>
            <person name="Guo X."/>
            <person name="Li L."/>
            <person name="Luo R."/>
            <person name="Xu F."/>
            <person name="Yang P."/>
            <person name="Zhang L."/>
            <person name="Wang X."/>
            <person name="Qi H."/>
            <person name="Xiong Z."/>
            <person name="Que H."/>
            <person name="Xie Y."/>
            <person name="Holland P.W."/>
            <person name="Paps J."/>
            <person name="Zhu Y."/>
            <person name="Wu F."/>
            <person name="Chen Y."/>
            <person name="Wang J."/>
            <person name="Peng C."/>
            <person name="Meng J."/>
            <person name="Yang L."/>
            <person name="Liu J."/>
            <person name="Wen B."/>
            <person name="Zhang N."/>
            <person name="Huang Z."/>
            <person name="Zhu Q."/>
            <person name="Feng Y."/>
            <person name="Mount A."/>
            <person name="Hedgecock D."/>
            <person name="Xu Z."/>
            <person name="Liu Y."/>
            <person name="Domazet-Loso T."/>
            <person name="Du Y."/>
            <person name="Sun X."/>
            <person name="Zhang S."/>
            <person name="Liu B."/>
            <person name="Cheng P."/>
            <person name="Jiang X."/>
            <person name="Li J."/>
            <person name="Fan D."/>
            <person name="Wang W."/>
            <person name="Fu W."/>
            <person name="Wang T."/>
            <person name="Wang B."/>
            <person name="Zhang J."/>
            <person name="Peng Z."/>
            <person name="Li Y."/>
            <person name="Li N."/>
            <person name="Wang J."/>
            <person name="Chen M."/>
            <person name="He Y."/>
            <person name="Tan F."/>
            <person name="Song X."/>
            <person name="Zheng Q."/>
            <person name="Huang R."/>
            <person name="Yang H."/>
            <person name="Du X."/>
            <person name="Chen L."/>
            <person name="Yang M."/>
            <person name="Gaffney P.M."/>
            <person name="Wang S."/>
            <person name="Luo L."/>
            <person name="She Z."/>
            <person name="Ming Y."/>
            <person name="Huang W."/>
            <person name="Zhang S."/>
            <person name="Huang B."/>
            <person name="Zhang Y."/>
            <person name="Qu T."/>
            <person name="Ni P."/>
            <person name="Miao G."/>
            <person name="Wang J."/>
            <person name="Wang Q."/>
            <person name="Steinberg C.E."/>
            <person name="Wang H."/>
            <person name="Li N."/>
            <person name="Qian L."/>
            <person name="Zhang G."/>
            <person name="Li Y."/>
            <person name="Yang H."/>
            <person name="Liu X."/>
            <person name="Wang J."/>
            <person name="Yin Y."/>
            <person name="Wang J."/>
        </authorList>
    </citation>
    <scope>NUCLEOTIDE SEQUENCE [LARGE SCALE GENOMIC DNA]</scope>
    <source>
        <strain evidence="1">05x7-T-G4-1.051#20</strain>
    </source>
</reference>
<sequence>MVLMRLFCDRETELDVSHVFVNATKCDESAATAKIVKSCPQNHKEWSKAAARKGCEKMAHSCLSFEYHCHHHQCVCGRIVLQSEGSKMTTPEPAIRNVEEGLEEWKEAAARKGCEKMTCSSFEYHCVINAWGNETIEVCAPRLLIIDVGIDLQTCKNEQVIRLALDSVI</sequence>
<name>K1PB63_MAGGI</name>
<protein>
    <submittedName>
        <fullName evidence="1">Uncharacterized protein</fullName>
    </submittedName>
</protein>
<accession>K1PB63</accession>
<evidence type="ECO:0000313" key="1">
    <source>
        <dbReference type="EMBL" id="EKC18668.1"/>
    </source>
</evidence>
<organism evidence="1">
    <name type="scientific">Magallana gigas</name>
    <name type="common">Pacific oyster</name>
    <name type="synonym">Crassostrea gigas</name>
    <dbReference type="NCBI Taxonomy" id="29159"/>
    <lineage>
        <taxon>Eukaryota</taxon>
        <taxon>Metazoa</taxon>
        <taxon>Spiralia</taxon>
        <taxon>Lophotrochozoa</taxon>
        <taxon>Mollusca</taxon>
        <taxon>Bivalvia</taxon>
        <taxon>Autobranchia</taxon>
        <taxon>Pteriomorphia</taxon>
        <taxon>Ostreida</taxon>
        <taxon>Ostreoidea</taxon>
        <taxon>Ostreidae</taxon>
        <taxon>Magallana</taxon>
    </lineage>
</organism>
<dbReference type="InParanoid" id="K1PB63"/>